<dbReference type="EMBL" id="UYJE01010455">
    <property type="protein sequence ID" value="VDI83328.1"/>
    <property type="molecule type" value="Genomic_DNA"/>
</dbReference>
<dbReference type="Gene3D" id="2.30.30.940">
    <property type="match status" value="1"/>
</dbReference>
<reference evidence="2" key="1">
    <citation type="submission" date="2018-11" db="EMBL/GenBank/DDBJ databases">
        <authorList>
            <person name="Alioto T."/>
            <person name="Alioto T."/>
        </authorList>
    </citation>
    <scope>NUCLEOTIDE SEQUENCE</scope>
</reference>
<keyword evidence="3" id="KW-1185">Reference proteome</keyword>
<dbReference type="InterPro" id="IPR051055">
    <property type="entry name" value="PIF1_helicase"/>
</dbReference>
<dbReference type="PANTHER" id="PTHR47642:SF7">
    <property type="entry name" value="ATP-DEPENDENT DNA HELICASE PIF1"/>
    <property type="match status" value="1"/>
</dbReference>
<dbReference type="SUPFAM" id="SSF52540">
    <property type="entry name" value="P-loop containing nucleoside triphosphate hydrolases"/>
    <property type="match status" value="1"/>
</dbReference>
<name>A0A8B6HQK3_MYTGA</name>
<dbReference type="OrthoDB" id="6090020at2759"/>
<accession>A0A8B6HQK3</accession>
<dbReference type="PANTHER" id="PTHR47642">
    <property type="entry name" value="ATP-DEPENDENT DNA HELICASE"/>
    <property type="match status" value="1"/>
</dbReference>
<dbReference type="Pfam" id="PF21530">
    <property type="entry name" value="Pif1_2B_dom"/>
    <property type="match status" value="1"/>
</dbReference>
<evidence type="ECO:0000259" key="1">
    <source>
        <dbReference type="Pfam" id="PF21530"/>
    </source>
</evidence>
<dbReference type="Proteomes" id="UP000596742">
    <property type="component" value="Unassembled WGS sequence"/>
</dbReference>
<evidence type="ECO:0000313" key="3">
    <source>
        <dbReference type="Proteomes" id="UP000596742"/>
    </source>
</evidence>
<sequence length="327" mass="36544">MLAPKNLGIKNDCSIMLVKNLSESLVNGLRGKVTKLYAKSVDVEFMIDDKSVTTNVTATDFIVFDPVDKIVLAKRTQLPLKLAYAMTIHKSQGMTLKNLVVNCENSSQPGQVGVAVGRAESVEGLRVLNFKKVLCKKHPVHVTNFYSSFTLGIIYKDLTCCRGQKDTKSVEDHDDSPPAPPDTSVCVNEYADSDFSDSEIEHLDFLDSFIADNILTEGQACSPSKLALDKIITEFIDTPLENDILLFQKLILCNYEHFDEWFELQNSLIEDIGLNCFPEGSLKYSAKFQNDFFVKFNMYITSDNYKEITLKLLTKYGLSANGPTISV</sequence>
<organism evidence="2 3">
    <name type="scientific">Mytilus galloprovincialis</name>
    <name type="common">Mediterranean mussel</name>
    <dbReference type="NCBI Taxonomy" id="29158"/>
    <lineage>
        <taxon>Eukaryota</taxon>
        <taxon>Metazoa</taxon>
        <taxon>Spiralia</taxon>
        <taxon>Lophotrochozoa</taxon>
        <taxon>Mollusca</taxon>
        <taxon>Bivalvia</taxon>
        <taxon>Autobranchia</taxon>
        <taxon>Pteriomorphia</taxon>
        <taxon>Mytilida</taxon>
        <taxon>Mytiloidea</taxon>
        <taxon>Mytilidae</taxon>
        <taxon>Mytilinae</taxon>
        <taxon>Mytilus</taxon>
    </lineage>
</organism>
<gene>
    <name evidence="2" type="ORF">MGAL_10B003163</name>
</gene>
<comment type="caution">
    <text evidence="2">The sequence shown here is derived from an EMBL/GenBank/DDBJ whole genome shotgun (WGS) entry which is preliminary data.</text>
</comment>
<feature type="domain" description="DNA helicase Pif1-like 2B" evidence="1">
    <location>
        <begin position="2"/>
        <end position="36"/>
    </location>
</feature>
<protein>
    <recommendedName>
        <fullName evidence="1">DNA helicase Pif1-like 2B domain-containing protein</fullName>
    </recommendedName>
</protein>
<dbReference type="AlphaFoldDB" id="A0A8B6HQK3"/>
<dbReference type="CDD" id="cd18809">
    <property type="entry name" value="SF1_C_RecD"/>
    <property type="match status" value="1"/>
</dbReference>
<dbReference type="Gene3D" id="3.40.50.300">
    <property type="entry name" value="P-loop containing nucleotide triphosphate hydrolases"/>
    <property type="match status" value="1"/>
</dbReference>
<proteinExistence type="predicted"/>
<evidence type="ECO:0000313" key="2">
    <source>
        <dbReference type="EMBL" id="VDI83328.1"/>
    </source>
</evidence>
<dbReference type="InterPro" id="IPR027417">
    <property type="entry name" value="P-loop_NTPase"/>
</dbReference>
<dbReference type="InterPro" id="IPR049163">
    <property type="entry name" value="Pif1-like_2B_dom"/>
</dbReference>